<evidence type="ECO:0000313" key="10">
    <source>
        <dbReference type="Proteomes" id="UP000503349"/>
    </source>
</evidence>
<dbReference type="GO" id="GO:0000902">
    <property type="term" value="P:cell morphogenesis"/>
    <property type="evidence" value="ECO:0007669"/>
    <property type="project" value="TreeGrafter"/>
</dbReference>
<evidence type="ECO:0000256" key="3">
    <source>
        <dbReference type="ARBA" id="ARBA00022837"/>
    </source>
</evidence>
<evidence type="ECO:0000256" key="6">
    <source>
        <dbReference type="SAM" id="Phobius"/>
    </source>
</evidence>
<dbReference type="InterPro" id="IPR039808">
    <property type="entry name" value="Cadherin"/>
</dbReference>
<dbReference type="GO" id="GO:0007156">
    <property type="term" value="P:homophilic cell adhesion via plasma membrane adhesion molecules"/>
    <property type="evidence" value="ECO:0007669"/>
    <property type="project" value="InterPro"/>
</dbReference>
<feature type="domain" description="Cadherin" evidence="8">
    <location>
        <begin position="276"/>
        <end position="345"/>
    </location>
</feature>
<name>A0A6G1PP33_CHAAH</name>
<evidence type="ECO:0000259" key="8">
    <source>
        <dbReference type="PROSITE" id="PS50268"/>
    </source>
</evidence>
<dbReference type="AlphaFoldDB" id="A0A6G1PP33"/>
<feature type="domain" description="Cadherin" evidence="8">
    <location>
        <begin position="461"/>
        <end position="568"/>
    </location>
</feature>
<accession>A0A6G1PP33</accession>
<dbReference type="Gene3D" id="2.60.40.60">
    <property type="entry name" value="Cadherins"/>
    <property type="match status" value="6"/>
</dbReference>
<dbReference type="Proteomes" id="UP000503349">
    <property type="component" value="Chromosome 7"/>
</dbReference>
<dbReference type="EMBL" id="CM015718">
    <property type="protein sequence ID" value="KAF3691904.1"/>
    <property type="molecule type" value="Genomic_DNA"/>
</dbReference>
<proteinExistence type="predicted"/>
<keyword evidence="4 6" id="KW-0472">Membrane</keyword>
<sequence length="824" mass="92167">MTPMVHLLLLPLLFSIAGGKNLEEKKGPYENTVLDVPEGTPVPYPIHQVEALADDEVVDGAIYVTINVLDINNNAPYFDQSDYTAEVIENSLAGSPFTKVFAWDQDNPETPNAHLIYSLVSQIPNKHGVLLFQINPNTGEISTTEEGQKMLKAREGIQFSREEVQSIDTLKTKFNEYCPGQSIPYKENPFFTCVEKAEMKRWNLDPLEDPDYILFVRVQDLGGATETALSGNAKVHIVVKHNLWVNPGPITIKEHSAEMYPLVIAKVQSNDPHAIYSLVQKERELRFPFQISADGEIFLTEPLDREVKDTYILVVLAKDGYENEVDPPMEIHVLVEDINDKAPVCGSEESIFEVQEDEPLGSQIGQLLAYDDDEAGTLNSLLTYTIVSQDPPTTPNTFSIDASYGRIQSLRLLRRKEHQVYKLNVRVKDPAFSTDCKVIIKVIDVNNEMPVFEKNNYGNHSLKEDTPVGHTVVTIRATDADEPDSGSSRIEFQITSGNDDEVFSVETSGSGVGYVVIARPLDFESSSTYKLQIDARNPEPLKKGLEYGSESTAFVSVFVTDIDEDPEFSLDILDVTVFENITKGSVLLTVEAKDPEGTEISFKLEGDTHGWLEIDAATGQIKTKDKLDRETLESFQVTVTAFEKENPKKFSERIVYVRLLDVNDNIPKLTETQAFICVKKPKPVIIEAHDKDDAPFSQPFNFTLAHSRKSPNWELQKIDGTKAKLTLKKAPTEDRTFILPINIKDNKGMGVTQPLEVRVCNCTELGYCYIAPDEHSFGFGMGPTIGILAGTLGFCIIVFIIVIKRKNKRSKKQAVAEEEERNMM</sequence>
<dbReference type="PANTHER" id="PTHR24027">
    <property type="entry name" value="CADHERIN-23"/>
    <property type="match status" value="1"/>
</dbReference>
<dbReference type="InterPro" id="IPR020894">
    <property type="entry name" value="Cadherin_CS"/>
</dbReference>
<dbReference type="SMART" id="SM00112">
    <property type="entry name" value="CA"/>
    <property type="match status" value="4"/>
</dbReference>
<keyword evidence="7" id="KW-0732">Signal</keyword>
<dbReference type="PRINTS" id="PR00205">
    <property type="entry name" value="CADHERIN"/>
</dbReference>
<feature type="domain" description="Cadherin" evidence="8">
    <location>
        <begin position="346"/>
        <end position="452"/>
    </location>
</feature>
<dbReference type="CDD" id="cd11304">
    <property type="entry name" value="Cadherin_repeat"/>
    <property type="match status" value="5"/>
</dbReference>
<dbReference type="GO" id="GO:0005509">
    <property type="term" value="F:calcium ion binding"/>
    <property type="evidence" value="ECO:0007669"/>
    <property type="project" value="UniProtKB-UniRule"/>
</dbReference>
<keyword evidence="6" id="KW-1133">Transmembrane helix</keyword>
<comment type="subcellular location">
    <subcellularLocation>
        <location evidence="1">Membrane</location>
    </subcellularLocation>
</comment>
<feature type="chain" id="PRO_5026008233" evidence="7">
    <location>
        <begin position="20"/>
        <end position="824"/>
    </location>
</feature>
<dbReference type="GO" id="GO:0034332">
    <property type="term" value="P:adherens junction organization"/>
    <property type="evidence" value="ECO:0007669"/>
    <property type="project" value="TreeGrafter"/>
</dbReference>
<dbReference type="GO" id="GO:0016339">
    <property type="term" value="P:calcium-dependent cell-cell adhesion via plasma membrane cell adhesion molecules"/>
    <property type="evidence" value="ECO:0007669"/>
    <property type="project" value="TreeGrafter"/>
</dbReference>
<evidence type="ECO:0000256" key="5">
    <source>
        <dbReference type="PROSITE-ProRule" id="PRU00043"/>
    </source>
</evidence>
<keyword evidence="3 5" id="KW-0106">Calcium</keyword>
<dbReference type="PROSITE" id="PS00232">
    <property type="entry name" value="CADHERIN_1"/>
    <property type="match status" value="1"/>
</dbReference>
<reference evidence="9 10" key="1">
    <citation type="submission" date="2019-02" db="EMBL/GenBank/DDBJ databases">
        <title>Opniocepnalus argus genome.</title>
        <authorList>
            <person name="Zhou C."/>
            <person name="Xiao S."/>
        </authorList>
    </citation>
    <scope>NUCLEOTIDE SEQUENCE [LARGE SCALE GENOMIC DNA]</scope>
    <source>
        <strain evidence="9">OARG1902GOOAL</strain>
        <tissue evidence="9">Muscle</tissue>
    </source>
</reference>
<dbReference type="InterPro" id="IPR015919">
    <property type="entry name" value="Cadherin-like_sf"/>
</dbReference>
<evidence type="ECO:0000256" key="7">
    <source>
        <dbReference type="SAM" id="SignalP"/>
    </source>
</evidence>
<dbReference type="GO" id="GO:0005912">
    <property type="term" value="C:adherens junction"/>
    <property type="evidence" value="ECO:0007669"/>
    <property type="project" value="TreeGrafter"/>
</dbReference>
<protein>
    <submittedName>
        <fullName evidence="9">Cadherin-17 Intestinal peptide-associated transporter HPT-1 Liver-intestine cadherin</fullName>
    </submittedName>
</protein>
<dbReference type="GO" id="GO:0007043">
    <property type="term" value="P:cell-cell junction assembly"/>
    <property type="evidence" value="ECO:0007669"/>
    <property type="project" value="TreeGrafter"/>
</dbReference>
<dbReference type="Pfam" id="PF00028">
    <property type="entry name" value="Cadherin"/>
    <property type="match status" value="3"/>
</dbReference>
<dbReference type="GO" id="GO:0044331">
    <property type="term" value="P:cell-cell adhesion mediated by cadherin"/>
    <property type="evidence" value="ECO:0007669"/>
    <property type="project" value="TreeGrafter"/>
</dbReference>
<dbReference type="PROSITE" id="PS50268">
    <property type="entry name" value="CADHERIN_2"/>
    <property type="match status" value="5"/>
</dbReference>
<dbReference type="GO" id="GO:0045296">
    <property type="term" value="F:cadherin binding"/>
    <property type="evidence" value="ECO:0007669"/>
    <property type="project" value="TreeGrafter"/>
</dbReference>
<dbReference type="GO" id="GO:0016342">
    <property type="term" value="C:catenin complex"/>
    <property type="evidence" value="ECO:0007669"/>
    <property type="project" value="TreeGrafter"/>
</dbReference>
<dbReference type="GO" id="GO:0016477">
    <property type="term" value="P:cell migration"/>
    <property type="evidence" value="ECO:0007669"/>
    <property type="project" value="TreeGrafter"/>
</dbReference>
<evidence type="ECO:0000256" key="1">
    <source>
        <dbReference type="ARBA" id="ARBA00004370"/>
    </source>
</evidence>
<keyword evidence="10" id="KW-1185">Reference proteome</keyword>
<keyword evidence="6" id="KW-0812">Transmembrane</keyword>
<evidence type="ECO:0000256" key="4">
    <source>
        <dbReference type="ARBA" id="ARBA00023136"/>
    </source>
</evidence>
<gene>
    <name evidence="9" type="ORF">EXN66_Car007579</name>
</gene>
<keyword evidence="2" id="KW-0677">Repeat</keyword>
<evidence type="ECO:0000256" key="2">
    <source>
        <dbReference type="ARBA" id="ARBA00022737"/>
    </source>
</evidence>
<dbReference type="PANTHER" id="PTHR24027:SF419">
    <property type="entry name" value="CADHERIN-17"/>
    <property type="match status" value="1"/>
</dbReference>
<dbReference type="InterPro" id="IPR002126">
    <property type="entry name" value="Cadherin-like_dom"/>
</dbReference>
<dbReference type="FunFam" id="2.60.40.60:FF:000104">
    <property type="entry name" value="cadherin-23 isoform X1"/>
    <property type="match status" value="1"/>
</dbReference>
<reference evidence="10" key="2">
    <citation type="submission" date="2019-02" db="EMBL/GenBank/DDBJ databases">
        <title>Opniocepnalus argus Var Kimnra genome.</title>
        <authorList>
            <person name="Zhou C."/>
            <person name="Xiao S."/>
        </authorList>
    </citation>
    <scope>NUCLEOTIDE SEQUENCE [LARGE SCALE GENOMIC DNA]</scope>
</reference>
<dbReference type="GO" id="GO:0008013">
    <property type="term" value="F:beta-catenin binding"/>
    <property type="evidence" value="ECO:0007669"/>
    <property type="project" value="TreeGrafter"/>
</dbReference>
<feature type="transmembrane region" description="Helical" evidence="6">
    <location>
        <begin position="777"/>
        <end position="803"/>
    </location>
</feature>
<evidence type="ECO:0000313" key="9">
    <source>
        <dbReference type="EMBL" id="KAF3691904.1"/>
    </source>
</evidence>
<feature type="domain" description="Cadherin" evidence="8">
    <location>
        <begin position="79"/>
        <end position="145"/>
    </location>
</feature>
<feature type="signal peptide" evidence="7">
    <location>
        <begin position="1"/>
        <end position="19"/>
    </location>
</feature>
<feature type="domain" description="Cadherin" evidence="8">
    <location>
        <begin position="569"/>
        <end position="669"/>
    </location>
</feature>
<organism evidence="9 10">
    <name type="scientific">Channa argus</name>
    <name type="common">Northern snakehead</name>
    <name type="synonym">Ophicephalus argus</name>
    <dbReference type="NCBI Taxonomy" id="215402"/>
    <lineage>
        <taxon>Eukaryota</taxon>
        <taxon>Metazoa</taxon>
        <taxon>Chordata</taxon>
        <taxon>Craniata</taxon>
        <taxon>Vertebrata</taxon>
        <taxon>Euteleostomi</taxon>
        <taxon>Actinopterygii</taxon>
        <taxon>Neopterygii</taxon>
        <taxon>Teleostei</taxon>
        <taxon>Neoteleostei</taxon>
        <taxon>Acanthomorphata</taxon>
        <taxon>Anabantaria</taxon>
        <taxon>Anabantiformes</taxon>
        <taxon>Channoidei</taxon>
        <taxon>Channidae</taxon>
        <taxon>Channa</taxon>
    </lineage>
</organism>
<dbReference type="SUPFAM" id="SSF49313">
    <property type="entry name" value="Cadherin-like"/>
    <property type="match status" value="6"/>
</dbReference>